<dbReference type="SUPFAM" id="SSF81343">
    <property type="entry name" value="Fumarate reductase respiratory complex transmembrane subunits"/>
    <property type="match status" value="1"/>
</dbReference>
<sequence length="80" mass="9464">MTHNFNWFSIRWAALTLVSAILIDIEFILLNVGFVFFHINMGLQTIIKDYIHVERINLVSSSIVKISYIELVRYFLELFI</sequence>
<accession>A0A7G9IW84</accession>
<dbReference type="AlphaFoldDB" id="A0A7G9IW84"/>
<protein>
    <submittedName>
        <fullName evidence="2">Succinate:cytochrome c oxidoreductase subunit 4</fullName>
    </submittedName>
</protein>
<organism evidence="2">
    <name type="scientific">Gelidiella flabella</name>
    <dbReference type="NCBI Taxonomy" id="2026927"/>
    <lineage>
        <taxon>Eukaryota</taxon>
        <taxon>Rhodophyta</taxon>
        <taxon>Florideophyceae</taxon>
        <taxon>Rhodymeniophycidae</taxon>
        <taxon>Gelidiales</taxon>
        <taxon>Gelidiellaceae</taxon>
        <taxon>Gelidiella</taxon>
    </lineage>
</organism>
<dbReference type="EMBL" id="MT742603">
    <property type="protein sequence ID" value="QNM39628.1"/>
    <property type="molecule type" value="Genomic_DNA"/>
</dbReference>
<keyword evidence="1" id="KW-0472">Membrane</keyword>
<dbReference type="InterPro" id="IPR034804">
    <property type="entry name" value="SQR/QFR_C/D"/>
</dbReference>
<proteinExistence type="predicted"/>
<reference evidence="2" key="1">
    <citation type="submission" date="2020-07" db="EMBL/GenBank/DDBJ databases">
        <title>Complete mitochondrial genomes reveal population-level patterns in the widespread red alga Gelidiella fanii (Gelidiales, Rhodophyta).</title>
        <authorList>
            <person name="Boo G.H."/>
            <person name="Zubia M."/>
            <person name="Hughey J.R."/>
            <person name="Sherwood A.R."/>
            <person name="Fujii M.T."/>
            <person name="Boo S.M."/>
            <person name="Miller K.A."/>
        </authorList>
    </citation>
    <scope>NUCLEOTIDE SEQUENCE</scope>
</reference>
<feature type="transmembrane region" description="Helical" evidence="1">
    <location>
        <begin position="12"/>
        <end position="37"/>
    </location>
</feature>
<dbReference type="RefSeq" id="YP_009988352.1">
    <property type="nucleotide sequence ID" value="NC_052714.1"/>
</dbReference>
<gene>
    <name evidence="2" type="primary">sdhD</name>
</gene>
<evidence type="ECO:0000313" key="2">
    <source>
        <dbReference type="EMBL" id="QNM39628.1"/>
    </source>
</evidence>
<keyword evidence="2" id="KW-0496">Mitochondrion</keyword>
<evidence type="ECO:0000256" key="1">
    <source>
        <dbReference type="SAM" id="Phobius"/>
    </source>
</evidence>
<name>A0A7G9IW84_9FLOR</name>
<geneLocation type="mitochondrion" evidence="2"/>
<keyword evidence="1" id="KW-0812">Transmembrane</keyword>
<dbReference type="GeneID" id="62620163"/>
<keyword evidence="1" id="KW-1133">Transmembrane helix</keyword>
<dbReference type="GO" id="GO:0016020">
    <property type="term" value="C:membrane"/>
    <property type="evidence" value="ECO:0007669"/>
    <property type="project" value="InterPro"/>
</dbReference>